<dbReference type="Pfam" id="PF02065">
    <property type="entry name" value="Melibiase"/>
    <property type="match status" value="1"/>
</dbReference>
<keyword evidence="4" id="KW-0326">Glycosidase</keyword>
<dbReference type="InterPro" id="IPR017853">
    <property type="entry name" value="GH"/>
</dbReference>
<dbReference type="Pfam" id="PF16875">
    <property type="entry name" value="Glyco_hydro_36N"/>
    <property type="match status" value="1"/>
</dbReference>
<dbReference type="Gene3D" id="2.70.98.60">
    <property type="entry name" value="alpha-galactosidase from lactobacil brevis"/>
    <property type="match status" value="1"/>
</dbReference>
<evidence type="ECO:0000313" key="8">
    <source>
        <dbReference type="Proteomes" id="UP000183900"/>
    </source>
</evidence>
<gene>
    <name evidence="7" type="ORF">Ga0061067_10975</name>
</gene>
<dbReference type="Gene3D" id="2.60.40.1180">
    <property type="entry name" value="Golgi alpha-mannosidase II"/>
    <property type="match status" value="1"/>
</dbReference>
<evidence type="ECO:0000259" key="5">
    <source>
        <dbReference type="Pfam" id="PF16874"/>
    </source>
</evidence>
<keyword evidence="8" id="KW-1185">Reference proteome</keyword>
<evidence type="ECO:0000256" key="2">
    <source>
        <dbReference type="ARBA" id="ARBA00012755"/>
    </source>
</evidence>
<dbReference type="RefSeq" id="WP_055456302.1">
    <property type="nucleotide sequence ID" value="NZ_CYHE01000009.1"/>
</dbReference>
<dbReference type="InterPro" id="IPR013780">
    <property type="entry name" value="Glyco_hydro_b"/>
</dbReference>
<evidence type="ECO:0000313" key="7">
    <source>
        <dbReference type="EMBL" id="CUA98253.1"/>
    </source>
</evidence>
<accession>A0A0K6I5D4</accession>
<dbReference type="Pfam" id="PF16874">
    <property type="entry name" value="Glyco_hydro_36C"/>
    <property type="match status" value="1"/>
</dbReference>
<dbReference type="Proteomes" id="UP000183900">
    <property type="component" value="Unassembled WGS sequence"/>
</dbReference>
<dbReference type="EMBL" id="CYHE01000009">
    <property type="protein sequence ID" value="CUA98253.1"/>
    <property type="molecule type" value="Genomic_DNA"/>
</dbReference>
<dbReference type="FunFam" id="3.20.20.70:FF:000118">
    <property type="entry name" value="Alpha-galactosidase"/>
    <property type="match status" value="1"/>
</dbReference>
<name>A0A0K6I5D4_9HYPH</name>
<feature type="domain" description="Glycosyl hydrolase family 36 N-terminal" evidence="6">
    <location>
        <begin position="26"/>
        <end position="242"/>
    </location>
</feature>
<dbReference type="InterPro" id="IPR038417">
    <property type="entry name" value="Alpga-gal_N_sf"/>
</dbReference>
<evidence type="ECO:0000256" key="1">
    <source>
        <dbReference type="ARBA" id="ARBA00001255"/>
    </source>
</evidence>
<dbReference type="PANTHER" id="PTHR43053">
    <property type="entry name" value="GLYCOSIDASE FAMILY 31"/>
    <property type="match status" value="1"/>
</dbReference>
<evidence type="ECO:0000259" key="6">
    <source>
        <dbReference type="Pfam" id="PF16875"/>
    </source>
</evidence>
<dbReference type="InterPro" id="IPR013785">
    <property type="entry name" value="Aldolase_TIM"/>
</dbReference>
<evidence type="ECO:0000256" key="4">
    <source>
        <dbReference type="ARBA" id="ARBA00023295"/>
    </source>
</evidence>
<keyword evidence="3" id="KW-0378">Hydrolase</keyword>
<proteinExistence type="predicted"/>
<dbReference type="InterPro" id="IPR031704">
    <property type="entry name" value="Glyco_hydro_36_N"/>
</dbReference>
<evidence type="ECO:0000256" key="3">
    <source>
        <dbReference type="ARBA" id="ARBA00022801"/>
    </source>
</evidence>
<dbReference type="SUPFAM" id="SSF51445">
    <property type="entry name" value="(Trans)glycosidases"/>
    <property type="match status" value="1"/>
</dbReference>
<dbReference type="GO" id="GO:0016052">
    <property type="term" value="P:carbohydrate catabolic process"/>
    <property type="evidence" value="ECO:0007669"/>
    <property type="project" value="InterPro"/>
</dbReference>
<protein>
    <recommendedName>
        <fullName evidence="2">alpha-galactosidase</fullName>
        <ecNumber evidence="2">3.2.1.22</ecNumber>
    </recommendedName>
</protein>
<dbReference type="InterPro" id="IPR031705">
    <property type="entry name" value="Glyco_hydro_36_C"/>
</dbReference>
<dbReference type="GO" id="GO:0004557">
    <property type="term" value="F:alpha-galactosidase activity"/>
    <property type="evidence" value="ECO:0007669"/>
    <property type="project" value="UniProtKB-EC"/>
</dbReference>
<organism evidence="7 8">
    <name type="scientific">Pannonibacter indicus</name>
    <dbReference type="NCBI Taxonomy" id="466044"/>
    <lineage>
        <taxon>Bacteria</taxon>
        <taxon>Pseudomonadati</taxon>
        <taxon>Pseudomonadota</taxon>
        <taxon>Alphaproteobacteria</taxon>
        <taxon>Hyphomicrobiales</taxon>
        <taxon>Stappiaceae</taxon>
        <taxon>Pannonibacter</taxon>
    </lineage>
</organism>
<dbReference type="PRINTS" id="PR00743">
    <property type="entry name" value="GLHYDRLASE36"/>
</dbReference>
<dbReference type="EC" id="3.2.1.22" evidence="2"/>
<dbReference type="OrthoDB" id="9758822at2"/>
<sequence>MTGNTAQHWRLDCAGQSLVLTSSGGVPEAIYWGPALPQEEDLEALVAASRSDLTGGMLDALPPLSLCPVQGNDWQGQPGLVLRSAEGELRQPRFAFRESRQSAGRLELISTAAGLTLTHVIEAKETGVFVLRTRLESLAPVRVDWLAAPVLPVPQSADQILDPAGKWIGEFRMQSTPWTTGIRQREARTGRSGQEHPPYALFTEPGCRNTSGEVRALHYAWPGGHRFVAEELYDGRRQVQFGHASNSEREAGTCFETADLIAAVSTSGLNGIATLFQRDIHGRVVTWPDPARPRPVHYNCWEAIYFDHELSALTEIAAKAAAIGAERFVLDDGWFGRRDDDTTSLGDWTVDRRKWPDGLTPLIEAVHKLGMTFGLWFEPEMVSEDSDLYRAHPDWILGPADQTRGRNQLVLNMALEPVRDHLFGAVSALLSTYAIDYIKWDHNRLLPVVDAAQARGTLALLARLRAAHPQVEIESCASGGGRIDAGILTHTQRVWLSDSNDALERLRIQHDAALFLPASVTGSHVGPRHCHTSGRVLSMSLRARVAAQRHMGFEMDLRELDPEETAILTAVTGWWKANRDWLMHADILRLDAADPSVTAEMQLARDGSRFVLSSGQAAASAQALPRPLKLTGLDPAARYRLVLLNPEDVPPQSRGACALKSGPVTLSGTALMQQGIMLPVAWPGTVFTVEGTRL</sequence>
<dbReference type="InterPro" id="IPR002252">
    <property type="entry name" value="Glyco_hydro_36"/>
</dbReference>
<dbReference type="AlphaFoldDB" id="A0A0K6I5D4"/>
<reference evidence="8" key="1">
    <citation type="submission" date="2015-08" db="EMBL/GenBank/DDBJ databases">
        <authorList>
            <person name="Varghese N."/>
        </authorList>
    </citation>
    <scope>NUCLEOTIDE SEQUENCE [LARGE SCALE GENOMIC DNA]</scope>
    <source>
        <strain evidence="8">DSM 23407</strain>
    </source>
</reference>
<dbReference type="InterPro" id="IPR050985">
    <property type="entry name" value="Alpha-glycosidase_related"/>
</dbReference>
<feature type="domain" description="Glycosyl hydrolase family 36 C-terminal" evidence="5">
    <location>
        <begin position="599"/>
        <end position="679"/>
    </location>
</feature>
<comment type="catalytic activity">
    <reaction evidence="1">
        <text>Hydrolysis of terminal, non-reducing alpha-D-galactose residues in alpha-D-galactosides, including galactose oligosaccharides, galactomannans and galactolipids.</text>
        <dbReference type="EC" id="3.2.1.22"/>
    </reaction>
</comment>
<dbReference type="CDD" id="cd14791">
    <property type="entry name" value="GH36"/>
    <property type="match status" value="1"/>
</dbReference>
<dbReference type="Gene3D" id="3.20.20.70">
    <property type="entry name" value="Aldolase class I"/>
    <property type="match status" value="1"/>
</dbReference>
<dbReference type="PANTHER" id="PTHR43053:SF3">
    <property type="entry name" value="ALPHA-GALACTOSIDASE C-RELATED"/>
    <property type="match status" value="1"/>
</dbReference>